<feature type="domain" description="Mannosylglycerate hydrolase MGH1-like glycoside hydrolase" evidence="1">
    <location>
        <begin position="9"/>
        <end position="63"/>
    </location>
</feature>
<dbReference type="Pfam" id="PF22422">
    <property type="entry name" value="MGH1-like_GH"/>
    <property type="match status" value="1"/>
</dbReference>
<dbReference type="AlphaFoldDB" id="K0IE78"/>
<dbReference type="BioCyc" id="CNIT1237085:G1324-164-MONOMER"/>
<gene>
    <name evidence="2" type="ordered locus">Ngar_c01640</name>
</gene>
<evidence type="ECO:0000313" key="2">
    <source>
        <dbReference type="EMBL" id="AFU57113.1"/>
    </source>
</evidence>
<organism evidence="2 3">
    <name type="scientific">Nitrososphaera gargensis (strain Ga9.2)</name>
    <dbReference type="NCBI Taxonomy" id="1237085"/>
    <lineage>
        <taxon>Archaea</taxon>
        <taxon>Nitrososphaerota</taxon>
        <taxon>Nitrososphaeria</taxon>
        <taxon>Nitrososphaerales</taxon>
        <taxon>Nitrososphaeraceae</taxon>
        <taxon>Nitrososphaera</taxon>
    </lineage>
</organism>
<dbReference type="HOGENOM" id="CLU_2476115_0_0_2"/>
<evidence type="ECO:0000259" key="1">
    <source>
        <dbReference type="Pfam" id="PF22422"/>
    </source>
</evidence>
<proteinExistence type="predicted"/>
<dbReference type="RefSeq" id="WP_015017686.1">
    <property type="nucleotide sequence ID" value="NC_018719.1"/>
</dbReference>
<dbReference type="Gene3D" id="1.50.10.10">
    <property type="match status" value="1"/>
</dbReference>
<dbReference type="EMBL" id="CP002408">
    <property type="protein sequence ID" value="AFU57113.1"/>
    <property type="molecule type" value="Genomic_DNA"/>
</dbReference>
<name>K0IE78_NITGG</name>
<reference evidence="2 3" key="1">
    <citation type="journal article" date="2012" name="Environ. Microbiol.">
        <title>The genome of the ammonia-oxidizing Candidatus Nitrososphaera gargensis: insights into metabolic versatility and environmental adaptations.</title>
        <authorList>
            <person name="Spang A."/>
            <person name="Poehlein A."/>
            <person name="Offre P."/>
            <person name="Zumbragel S."/>
            <person name="Haider S."/>
            <person name="Rychlik N."/>
            <person name="Nowka B."/>
            <person name="Schmeisser C."/>
            <person name="Lebedeva E.V."/>
            <person name="Rattei T."/>
            <person name="Bohm C."/>
            <person name="Schmid M."/>
            <person name="Galushko A."/>
            <person name="Hatzenpichler R."/>
            <person name="Weinmaier T."/>
            <person name="Daniel R."/>
            <person name="Schleper C."/>
            <person name="Spieck E."/>
            <person name="Streit W."/>
            <person name="Wagner M."/>
        </authorList>
    </citation>
    <scope>NUCLEOTIDE SEQUENCE [LARGE SCALE GENOMIC DNA]</scope>
    <source>
        <strain evidence="3">Ga9.2</strain>
    </source>
</reference>
<dbReference type="GeneID" id="13796340"/>
<dbReference type="InterPro" id="IPR008928">
    <property type="entry name" value="6-hairpin_glycosidase_sf"/>
</dbReference>
<dbReference type="SUPFAM" id="SSF48208">
    <property type="entry name" value="Six-hairpin glycosidases"/>
    <property type="match status" value="1"/>
</dbReference>
<accession>K0IE78</accession>
<evidence type="ECO:0000313" key="3">
    <source>
        <dbReference type="Proteomes" id="UP000008037"/>
    </source>
</evidence>
<dbReference type="GO" id="GO:0005975">
    <property type="term" value="P:carbohydrate metabolic process"/>
    <property type="evidence" value="ECO:0007669"/>
    <property type="project" value="InterPro"/>
</dbReference>
<keyword evidence="3" id="KW-1185">Reference proteome</keyword>
<dbReference type="InParanoid" id="K0IE78"/>
<keyword evidence="2" id="KW-0378">Hydrolase</keyword>
<dbReference type="InterPro" id="IPR054491">
    <property type="entry name" value="MGH1-like_GH"/>
</dbReference>
<sequence length="87" mass="10031">MAWTILSKNINWMIYYGLLQNGYDREAEIIRDEIIKMVTKEGARKYYNLFTGEGSGGKNFSWTAALTLDLFYRQSGKKTPLDKILGL</sequence>
<protein>
    <submittedName>
        <fullName evidence="2">Putative glycoside hydrolase family 37</fullName>
    </submittedName>
</protein>
<dbReference type="InterPro" id="IPR012341">
    <property type="entry name" value="6hp_glycosidase-like_sf"/>
</dbReference>
<dbReference type="Proteomes" id="UP000008037">
    <property type="component" value="Chromosome"/>
</dbReference>
<dbReference type="GO" id="GO:0016787">
    <property type="term" value="F:hydrolase activity"/>
    <property type="evidence" value="ECO:0007669"/>
    <property type="project" value="UniProtKB-KW"/>
</dbReference>
<dbReference type="OrthoDB" id="8679at2157"/>
<dbReference type="KEGG" id="nga:Ngar_c01640"/>